<proteinExistence type="predicted"/>
<feature type="compositionally biased region" description="Acidic residues" evidence="2">
    <location>
        <begin position="1035"/>
        <end position="1051"/>
    </location>
</feature>
<feature type="region of interest" description="Disordered" evidence="2">
    <location>
        <begin position="1034"/>
        <end position="1074"/>
    </location>
</feature>
<dbReference type="PANTHER" id="PTHR32114:SF2">
    <property type="entry name" value="ABC TRANSPORTER ABCH.3"/>
    <property type="match status" value="1"/>
</dbReference>
<dbReference type="InterPro" id="IPR004843">
    <property type="entry name" value="Calcineurin-like_PHP"/>
</dbReference>
<feature type="compositionally biased region" description="Basic and acidic residues" evidence="2">
    <location>
        <begin position="582"/>
        <end position="597"/>
    </location>
</feature>
<dbReference type="InterPro" id="IPR029052">
    <property type="entry name" value="Metallo-depent_PP-like"/>
</dbReference>
<dbReference type="Gene3D" id="3.60.21.10">
    <property type="match status" value="1"/>
</dbReference>
<dbReference type="InterPro" id="IPR027417">
    <property type="entry name" value="P-loop_NTPase"/>
</dbReference>
<keyword evidence="1" id="KW-0175">Coiled coil</keyword>
<evidence type="ECO:0000256" key="1">
    <source>
        <dbReference type="SAM" id="Coils"/>
    </source>
</evidence>
<dbReference type="Pfam" id="PF00149">
    <property type="entry name" value="Metallophos"/>
    <property type="match status" value="1"/>
</dbReference>
<reference evidence="5" key="1">
    <citation type="submission" date="2017-04" db="EMBL/GenBank/DDBJ databases">
        <title>Population genomics of picophytoplankton unveils novel chromosome hypervariability.</title>
        <authorList>
            <consortium name="DOE Joint Genome Institute"/>
            <person name="Blanc-Mathieu R."/>
            <person name="Krasovec M."/>
            <person name="Hebrard M."/>
            <person name="Yau S."/>
            <person name="Desgranges E."/>
            <person name="Martin J."/>
            <person name="Schackwitz W."/>
            <person name="Kuo A."/>
            <person name="Salin G."/>
            <person name="Donnadieu C."/>
            <person name="Desdevises Y."/>
            <person name="Sanchez-Ferandin S."/>
            <person name="Moreau H."/>
            <person name="Rivals E."/>
            <person name="Grigoriev I.V."/>
            <person name="Grimsley N."/>
            <person name="Eyre-Walker A."/>
            <person name="Piganeau G."/>
        </authorList>
    </citation>
    <scope>NUCLEOTIDE SEQUENCE [LARGE SCALE GENOMIC DNA]</scope>
    <source>
        <strain evidence="5">RCC 1115</strain>
    </source>
</reference>
<feature type="domain" description="Calcineurin-like phosphoesterase" evidence="3">
    <location>
        <begin position="23"/>
        <end position="105"/>
    </location>
</feature>
<dbReference type="Gene3D" id="3.40.50.300">
    <property type="entry name" value="P-loop containing nucleotide triphosphate hydrolases"/>
    <property type="match status" value="2"/>
</dbReference>
<protein>
    <submittedName>
        <fullName evidence="5">ABC transporter AbcH.3</fullName>
    </submittedName>
</protein>
<name>A0A1Y5I205_OSTTA</name>
<dbReference type="SUPFAM" id="SSF52540">
    <property type="entry name" value="P-loop containing nucleoside triphosphate hydrolases"/>
    <property type="match status" value="1"/>
</dbReference>
<feature type="domain" description="RecF/RecN/SMC N-terminal" evidence="4">
    <location>
        <begin position="370"/>
        <end position="1178"/>
    </location>
</feature>
<dbReference type="AlphaFoldDB" id="A0A1Y5I205"/>
<dbReference type="eggNOG" id="ENOG502QQZZ">
    <property type="taxonomic scope" value="Eukaryota"/>
</dbReference>
<dbReference type="GO" id="GO:0016787">
    <property type="term" value="F:hydrolase activity"/>
    <property type="evidence" value="ECO:0007669"/>
    <property type="project" value="InterPro"/>
</dbReference>
<dbReference type="SUPFAM" id="SSF56300">
    <property type="entry name" value="Metallo-dependent phosphatases"/>
    <property type="match status" value="1"/>
</dbReference>
<dbReference type="PANTHER" id="PTHR32114">
    <property type="entry name" value="ABC TRANSPORTER ABCH.3"/>
    <property type="match status" value="1"/>
</dbReference>
<dbReference type="Proteomes" id="UP000195557">
    <property type="component" value="Unassembled WGS sequence"/>
</dbReference>
<feature type="coiled-coil region" evidence="1">
    <location>
        <begin position="748"/>
        <end position="782"/>
    </location>
</feature>
<dbReference type="InterPro" id="IPR003395">
    <property type="entry name" value="RecF/RecN/SMC_N"/>
</dbReference>
<gene>
    <name evidence="5" type="ORF">BE221DRAFT_80314</name>
</gene>
<dbReference type="GO" id="GO:0051276">
    <property type="term" value="P:chromosome organization"/>
    <property type="evidence" value="ECO:0007669"/>
    <property type="project" value="UniProtKB-ARBA"/>
</dbReference>
<dbReference type="EMBL" id="KZ155831">
    <property type="protein sequence ID" value="OUS43530.1"/>
    <property type="molecule type" value="Genomic_DNA"/>
</dbReference>
<evidence type="ECO:0000256" key="2">
    <source>
        <dbReference type="SAM" id="MobiDB-lite"/>
    </source>
</evidence>
<evidence type="ECO:0000313" key="5">
    <source>
        <dbReference type="EMBL" id="OUS43530.1"/>
    </source>
</evidence>
<organism evidence="5">
    <name type="scientific">Ostreococcus tauri</name>
    <name type="common">Marine green alga</name>
    <dbReference type="NCBI Taxonomy" id="70448"/>
    <lineage>
        <taxon>Eukaryota</taxon>
        <taxon>Viridiplantae</taxon>
        <taxon>Chlorophyta</taxon>
        <taxon>Mamiellophyceae</taxon>
        <taxon>Mamiellales</taxon>
        <taxon>Bathycoccaceae</taxon>
        <taxon>Ostreococcus</taxon>
    </lineage>
</organism>
<accession>A0A1Y5I205</accession>
<feature type="region of interest" description="Disordered" evidence="2">
    <location>
        <begin position="582"/>
        <end position="607"/>
    </location>
</feature>
<evidence type="ECO:0000259" key="3">
    <source>
        <dbReference type="Pfam" id="PF00149"/>
    </source>
</evidence>
<sequence>MERRGTTRVRELSNAHEGVERWIVFSDLHVSKRTMETCREVLRRVSEEARAMKAGVVFLGDFWHARGAIPVEPLNEALQLMSSANWTAPTIMIPGNHDQVTAGGMSHALTPLAKANANIVVFDGPTLYGGALWLPYRRNADELKRAIQETKGEFNAIFCHADVIGASMNETFQARDGLEPALFGGANTYTGHYHKPHVVPNTNITYVGSPYEVSRSEAGQKKELIVLDARTWIEGSNTRVELNIGPKHFAVEGLDAGVPTSARAGDIIRWTLPIEILDSVSDATPSAIRKARDDGFIVEVCYTAKELAARIPKAEELGPTGLFDAYAVASNMTPSVNDFGREVLREVASADDAPETRRAAKGVSVSFAAVELEGFGTFQSTTRYALGSRGVCVVIGENRTDTCSDSNGAGKTTLVMSPMWALTGQSDLRIDGAGSGKSLTKSDVVNDSTKFGRVRLEGHLNNGVPFWVERKVNRTKLVSLKYGINGEEKTMAESKLTQQGINDDLGADVIANTTFHGQHTVGALLDANDATLKAALGKLVEADTWTKAKDISRKRVSEIKGTMSAISAEVKAREDYIARTRSRRDQALRESESWEQQRRRRVSELEASSSAASRTFTHFLSMTNHFLQRLQRVGEALEVTSSQAEGVIDLSRNNSANAAKMFEVKESELEHKMGVIEGEIERLNAAVREWQAKEASAGAVGRQCHTAVGMFVGADGGAHSHPNGVGTCDRCLQPIDPTHHKQTLIKLKDEARKAALEHGQTIKELERAVEALNRAMEGRRKLYDDAALARKAERTRVESSATAASNATDQLRQAQRSLSIVGAAVSRAEMLLNSAPEDAVREALTMSLDDAFTAPAALSTPKDSPSKILAGMNPDLMGVTSSTQSSATKTMIVDAERMNVNDVEFVRRLVKSAEDIIVDGERAAREASRRLQELNEFASTAHTNPHASALEELDAQLASESASLETRVEALNETSELLAVAQAADAAFGTKGIQSYLFEGALGDLSARVRQYMDALTGGALSLELRPAGAGFAADVDETSDETDDSDADDDSEKKKTRRRKKAPEPPSASAAERIERVIHARRHDGVMVPRSLRQLSGGERRRAALALALAYADLASERCGVACDTLVLDEVVQHLDAEGISRVTSLLRALPKKTVLLTSQADSSTAHLFDVVDKVVKGVQGSSVAIASGADVDWEEELNASERA</sequence>
<dbReference type="Pfam" id="PF02463">
    <property type="entry name" value="SMC_N"/>
    <property type="match status" value="1"/>
</dbReference>
<evidence type="ECO:0000259" key="4">
    <source>
        <dbReference type="Pfam" id="PF02463"/>
    </source>
</evidence>